<reference evidence="2 3" key="1">
    <citation type="submission" date="2022-11" db="EMBL/GenBank/DDBJ databases">
        <title>Mycobacterium sp. nov.</title>
        <authorList>
            <person name="Papic B."/>
            <person name="Spicic S."/>
            <person name="Duvnjak S."/>
        </authorList>
    </citation>
    <scope>NUCLEOTIDE SEQUENCE [LARGE SCALE GENOMIC DNA]</scope>
    <source>
        <strain evidence="2 3">CVI_P4</strain>
    </source>
</reference>
<evidence type="ECO:0000313" key="2">
    <source>
        <dbReference type="EMBL" id="MCX2940951.1"/>
    </source>
</evidence>
<evidence type="ECO:0000313" key="3">
    <source>
        <dbReference type="Proteomes" id="UP001300745"/>
    </source>
</evidence>
<accession>A0ABT3SN61</accession>
<organism evidence="2 3">
    <name type="scientific">Mycobacterium pinniadriaticum</name>
    <dbReference type="NCBI Taxonomy" id="2994102"/>
    <lineage>
        <taxon>Bacteria</taxon>
        <taxon>Bacillati</taxon>
        <taxon>Actinomycetota</taxon>
        <taxon>Actinomycetes</taxon>
        <taxon>Mycobacteriales</taxon>
        <taxon>Mycobacteriaceae</taxon>
        <taxon>Mycobacterium</taxon>
    </lineage>
</organism>
<sequence length="84" mass="8857">MLALGRRTGYPASSRMSVFATESGPESEVTAHLRRGSRAAPSLLERGVSGLRWGRVPVGVAPSLMVGASRRPQVAGGSALPERW</sequence>
<comment type="caution">
    <text evidence="2">The sequence shown here is derived from an EMBL/GenBank/DDBJ whole genome shotgun (WGS) entry which is preliminary data.</text>
</comment>
<keyword evidence="3" id="KW-1185">Reference proteome</keyword>
<proteinExistence type="predicted"/>
<name>A0ABT3SN61_9MYCO</name>
<evidence type="ECO:0000256" key="1">
    <source>
        <dbReference type="SAM" id="MobiDB-lite"/>
    </source>
</evidence>
<feature type="region of interest" description="Disordered" evidence="1">
    <location>
        <begin position="1"/>
        <end position="34"/>
    </location>
</feature>
<dbReference type="EMBL" id="JAPJDO010000052">
    <property type="protein sequence ID" value="MCX2940951.1"/>
    <property type="molecule type" value="Genomic_DNA"/>
</dbReference>
<dbReference type="Proteomes" id="UP001300745">
    <property type="component" value="Unassembled WGS sequence"/>
</dbReference>
<dbReference type="RefSeq" id="WP_266000825.1">
    <property type="nucleotide sequence ID" value="NZ_JAPJDN010000052.1"/>
</dbReference>
<protein>
    <submittedName>
        <fullName evidence="2">Uncharacterized protein</fullName>
    </submittedName>
</protein>
<gene>
    <name evidence="2" type="ORF">ORI27_30110</name>
</gene>